<evidence type="ECO:0000313" key="1">
    <source>
        <dbReference type="EnsemblPlants" id="AVESA.00010b.r2.1DG0149100.1.CDS.1"/>
    </source>
</evidence>
<sequence length="1115" mass="124462">MATAVGAAELILGKVLTKLSDERVALYVASSELGLDYEQISSDLKFTHGLLHQAQGRDIGHSPGVNGLLAELSEKAGHAEDALNELQYFMIQDQHDGTQLVKPDLGGGLKVNKGNCLPCFSCPCTNSPQHGSKSDSGGHVEKLAFDSVSMSRRIKSLIQEIHSICIPVSDWLRIPNHSSSTTTATPVIPNRPLVGSAVAHDRLYGREATLEQTIDIITSCRGTLTVLPVVGLGGMGKTTFVKHLYNDARIEQHFVIRIWVCVSQDFNVRKLIQEILSCIPATEEEGSSRAANEVENLDQLQFSIAQRLKSRRFLVVLDDVWIESSDTWNMLLAPFTKGEAKGNVVLVTTRNPKVAQMTETVDPIKLQGLETDEFLPFFEACIFGDLNKPGNYGDELIDIARNIASKLNGSPLAAKTVGRLLRNDLSPQHWVRVLESKEWEKKQNSDDTMSALYISYDYLPFLLQKCFSYCSLFPKGYRFSNSEINRFWIAVGIIDSSDLGNYSYLDELVDTSFLMRVDSLSGKTYRMHGLMHDLSRSVSTHQCLNISVSGFKTDIVPPSIRHLSITLENRYDENFRLEMSKLKRMIDIANLRTLLIFGEYQERIAEILKDTFKEVNSLHVLFIVVKSLDDLPPSFSKLIHLKYLKLVSPYGIEIPLPSALSRFYHMKFLDLEDWHGSSNLPKDIRRLVNLQDFLAKKELHSSVPEVGKMKYLRELKEFCVKKERLGFELKELGELTELGGELSICNLENVATKEEATEAKLTSKKNLKKLALVWGRKQLTVGADILDALQPHPDLRELRVANYGGAVGPSWFCVDILLKKLEALHLEGMSWDTLPPFGQLPHLTRLILTRISGVHQLGIQDMASLESLMISRCGNIFSGCSTEEAGGGTETMKPFPGSLKKLVIPSESGIESMSLLSNLTSLTHLTLQDCVKLTVHGFNPLIAVNLKVLVAFNCRWDRSCPESVAAGLLSQVASSRVMPAGSFQLEKLKVDSISAVLVAPICNLVASTLHTLIFCHDQRAKSFTEEQEKALQLLTSLRHLTFDGCGDLQSLPRGLHRMSSLQDLQVLWCPEIRSIPKEGFPVSLRNLRVRPCSADVKEHIEKLRRTNPDLFVLYE</sequence>
<dbReference type="Proteomes" id="UP001732700">
    <property type="component" value="Chromosome 1D"/>
</dbReference>
<dbReference type="EnsemblPlants" id="AVESA.00010b.r2.1DG0149100.1">
    <property type="protein sequence ID" value="AVESA.00010b.r2.1DG0149100.1.CDS.1"/>
    <property type="gene ID" value="AVESA.00010b.r2.1DG0149100"/>
</dbReference>
<reference evidence="1" key="1">
    <citation type="submission" date="2021-05" db="EMBL/GenBank/DDBJ databases">
        <authorList>
            <person name="Scholz U."/>
            <person name="Mascher M."/>
            <person name="Fiebig A."/>
        </authorList>
    </citation>
    <scope>NUCLEOTIDE SEQUENCE [LARGE SCALE GENOMIC DNA]</scope>
</reference>
<reference evidence="1" key="2">
    <citation type="submission" date="2025-09" db="UniProtKB">
        <authorList>
            <consortium name="EnsemblPlants"/>
        </authorList>
    </citation>
    <scope>IDENTIFICATION</scope>
</reference>
<keyword evidence="2" id="KW-1185">Reference proteome</keyword>
<name>A0ACD5TYG5_AVESA</name>
<protein>
    <submittedName>
        <fullName evidence="1">Uncharacterized protein</fullName>
    </submittedName>
</protein>
<accession>A0ACD5TYG5</accession>
<evidence type="ECO:0000313" key="2">
    <source>
        <dbReference type="Proteomes" id="UP001732700"/>
    </source>
</evidence>
<proteinExistence type="predicted"/>
<organism evidence="1 2">
    <name type="scientific">Avena sativa</name>
    <name type="common">Oat</name>
    <dbReference type="NCBI Taxonomy" id="4498"/>
    <lineage>
        <taxon>Eukaryota</taxon>
        <taxon>Viridiplantae</taxon>
        <taxon>Streptophyta</taxon>
        <taxon>Embryophyta</taxon>
        <taxon>Tracheophyta</taxon>
        <taxon>Spermatophyta</taxon>
        <taxon>Magnoliopsida</taxon>
        <taxon>Liliopsida</taxon>
        <taxon>Poales</taxon>
        <taxon>Poaceae</taxon>
        <taxon>BOP clade</taxon>
        <taxon>Pooideae</taxon>
        <taxon>Poodae</taxon>
        <taxon>Poeae</taxon>
        <taxon>Poeae Chloroplast Group 1 (Aveneae type)</taxon>
        <taxon>Aveninae</taxon>
        <taxon>Avena</taxon>
    </lineage>
</organism>